<dbReference type="Proteomes" id="UP000176421">
    <property type="component" value="Unassembled WGS sequence"/>
</dbReference>
<dbReference type="AlphaFoldDB" id="A0A1G2HXC9"/>
<keyword evidence="1" id="KW-0472">Membrane</keyword>
<keyword evidence="1" id="KW-0812">Transmembrane</keyword>
<feature type="transmembrane region" description="Helical" evidence="1">
    <location>
        <begin position="21"/>
        <end position="40"/>
    </location>
</feature>
<evidence type="ECO:0008006" key="4">
    <source>
        <dbReference type="Google" id="ProtNLM"/>
    </source>
</evidence>
<dbReference type="STRING" id="1802206.A3D35_02845"/>
<evidence type="ECO:0000313" key="3">
    <source>
        <dbReference type="Proteomes" id="UP000176421"/>
    </source>
</evidence>
<sequence>MDQNDLKSKKDEIVSKIFWKSFQTIFVLGIPAFLAVYFGLKLDGYYNNGRKITIALLVLAFILSWIIIIRQYYKLNDEIKKVEKK</sequence>
<proteinExistence type="predicted"/>
<name>A0A1G2HXC9_9BACT</name>
<dbReference type="EMBL" id="MHOS01000043">
    <property type="protein sequence ID" value="OGZ67135.1"/>
    <property type="molecule type" value="Genomic_DNA"/>
</dbReference>
<evidence type="ECO:0000256" key="1">
    <source>
        <dbReference type="SAM" id="Phobius"/>
    </source>
</evidence>
<protein>
    <recommendedName>
        <fullName evidence="4">F0F1-ATPase subunit</fullName>
    </recommendedName>
</protein>
<comment type="caution">
    <text evidence="2">The sequence shown here is derived from an EMBL/GenBank/DDBJ whole genome shotgun (WGS) entry which is preliminary data.</text>
</comment>
<keyword evidence="1" id="KW-1133">Transmembrane helix</keyword>
<organism evidence="2 3">
    <name type="scientific">Candidatus Staskawiczbacteria bacterium RIFCSPHIGHO2_02_FULL_34_9</name>
    <dbReference type="NCBI Taxonomy" id="1802206"/>
    <lineage>
        <taxon>Bacteria</taxon>
        <taxon>Candidatus Staskawicziibacteriota</taxon>
    </lineage>
</organism>
<evidence type="ECO:0000313" key="2">
    <source>
        <dbReference type="EMBL" id="OGZ67135.1"/>
    </source>
</evidence>
<feature type="transmembrane region" description="Helical" evidence="1">
    <location>
        <begin position="52"/>
        <end position="73"/>
    </location>
</feature>
<reference evidence="2 3" key="1">
    <citation type="journal article" date="2016" name="Nat. Commun.">
        <title>Thousands of microbial genomes shed light on interconnected biogeochemical processes in an aquifer system.</title>
        <authorList>
            <person name="Anantharaman K."/>
            <person name="Brown C.T."/>
            <person name="Hug L.A."/>
            <person name="Sharon I."/>
            <person name="Castelle C.J."/>
            <person name="Probst A.J."/>
            <person name="Thomas B.C."/>
            <person name="Singh A."/>
            <person name="Wilkins M.J."/>
            <person name="Karaoz U."/>
            <person name="Brodie E.L."/>
            <person name="Williams K.H."/>
            <person name="Hubbard S.S."/>
            <person name="Banfield J.F."/>
        </authorList>
    </citation>
    <scope>NUCLEOTIDE SEQUENCE [LARGE SCALE GENOMIC DNA]</scope>
</reference>
<accession>A0A1G2HXC9</accession>
<gene>
    <name evidence="2" type="ORF">A3D35_02845</name>
</gene>